<keyword evidence="8" id="KW-0238">DNA-binding</keyword>
<dbReference type="GO" id="GO:0003677">
    <property type="term" value="F:DNA binding"/>
    <property type="evidence" value="ECO:0007669"/>
    <property type="project" value="UniProtKB-KW"/>
</dbReference>
<dbReference type="Proteomes" id="UP001066276">
    <property type="component" value="Chromosome 9"/>
</dbReference>
<gene>
    <name evidence="13" type="ORF">NDU88_001341</name>
</gene>
<feature type="compositionally biased region" description="Basic and acidic residues" evidence="12">
    <location>
        <begin position="95"/>
        <end position="106"/>
    </location>
</feature>
<keyword evidence="7" id="KW-0498">Mitosis</keyword>
<evidence type="ECO:0000256" key="8">
    <source>
        <dbReference type="ARBA" id="ARBA00023125"/>
    </source>
</evidence>
<dbReference type="InterPro" id="IPR026756">
    <property type="entry name" value="NuSAP"/>
</dbReference>
<dbReference type="GO" id="GO:0000281">
    <property type="term" value="P:mitotic cytokinesis"/>
    <property type="evidence" value="ECO:0007669"/>
    <property type="project" value="InterPro"/>
</dbReference>
<evidence type="ECO:0000313" key="14">
    <source>
        <dbReference type="Proteomes" id="UP001066276"/>
    </source>
</evidence>
<name>A0AAV7MJF2_PLEWA</name>
<keyword evidence="14" id="KW-1185">Reference proteome</keyword>
<protein>
    <recommendedName>
        <fullName evidence="15">Nucleolar and spindle-associated protein 1</fullName>
    </recommendedName>
</protein>
<dbReference type="GO" id="GO:0005730">
    <property type="term" value="C:nucleolus"/>
    <property type="evidence" value="ECO:0007669"/>
    <property type="project" value="TreeGrafter"/>
</dbReference>
<comment type="similarity">
    <text evidence="3">Belongs to the NUSAP family.</text>
</comment>
<keyword evidence="6" id="KW-0493">Microtubule</keyword>
<feature type="compositionally biased region" description="Polar residues" evidence="12">
    <location>
        <begin position="184"/>
        <end position="193"/>
    </location>
</feature>
<keyword evidence="9" id="KW-0206">Cytoskeleton</keyword>
<dbReference type="EMBL" id="JANPWB010000013">
    <property type="protein sequence ID" value="KAJ1103920.1"/>
    <property type="molecule type" value="Genomic_DNA"/>
</dbReference>
<comment type="caution">
    <text evidence="13">The sequence shown here is derived from an EMBL/GenBank/DDBJ whole genome shotgun (WGS) entry which is preliminary data.</text>
</comment>
<feature type="compositionally biased region" description="Basic and acidic residues" evidence="12">
    <location>
        <begin position="235"/>
        <end position="254"/>
    </location>
</feature>
<proteinExistence type="inferred from homology"/>
<feature type="compositionally biased region" description="Basic and acidic residues" evidence="12">
    <location>
        <begin position="123"/>
        <end position="142"/>
    </location>
</feature>
<feature type="compositionally biased region" description="Polar residues" evidence="12">
    <location>
        <begin position="542"/>
        <end position="556"/>
    </location>
</feature>
<feature type="compositionally biased region" description="Basic and acidic residues" evidence="12">
    <location>
        <begin position="557"/>
        <end position="591"/>
    </location>
</feature>
<organism evidence="13 14">
    <name type="scientific">Pleurodeles waltl</name>
    <name type="common">Iberian ribbed newt</name>
    <dbReference type="NCBI Taxonomy" id="8319"/>
    <lineage>
        <taxon>Eukaryota</taxon>
        <taxon>Metazoa</taxon>
        <taxon>Chordata</taxon>
        <taxon>Craniata</taxon>
        <taxon>Vertebrata</taxon>
        <taxon>Euteleostomi</taxon>
        <taxon>Amphibia</taxon>
        <taxon>Batrachia</taxon>
        <taxon>Caudata</taxon>
        <taxon>Salamandroidea</taxon>
        <taxon>Salamandridae</taxon>
        <taxon>Pleurodelinae</taxon>
        <taxon>Pleurodeles</taxon>
    </lineage>
</organism>
<feature type="region of interest" description="Disordered" evidence="12">
    <location>
        <begin position="435"/>
        <end position="476"/>
    </location>
</feature>
<comment type="subcellular location">
    <subcellularLocation>
        <location evidence="2">Cytoplasm</location>
        <location evidence="2">Cytoskeleton</location>
        <location evidence="2">Spindle</location>
    </subcellularLocation>
    <subcellularLocation>
        <location evidence="1">Nucleus</location>
    </subcellularLocation>
</comment>
<dbReference type="AlphaFoldDB" id="A0AAV7MJF2"/>
<dbReference type="GO" id="GO:0008017">
    <property type="term" value="F:microtubule binding"/>
    <property type="evidence" value="ECO:0007669"/>
    <property type="project" value="TreeGrafter"/>
</dbReference>
<evidence type="ECO:0000256" key="9">
    <source>
        <dbReference type="ARBA" id="ARBA00023212"/>
    </source>
</evidence>
<feature type="compositionally biased region" description="Polar residues" evidence="12">
    <location>
        <begin position="277"/>
        <end position="289"/>
    </location>
</feature>
<evidence type="ECO:0000256" key="3">
    <source>
        <dbReference type="ARBA" id="ARBA00009702"/>
    </source>
</evidence>
<evidence type="ECO:0000256" key="12">
    <source>
        <dbReference type="SAM" id="MobiDB-lite"/>
    </source>
</evidence>
<evidence type="ECO:0000256" key="10">
    <source>
        <dbReference type="ARBA" id="ARBA00023242"/>
    </source>
</evidence>
<reference evidence="13" key="1">
    <citation type="journal article" date="2022" name="bioRxiv">
        <title>Sequencing and chromosome-scale assembly of the giantPleurodeles waltlgenome.</title>
        <authorList>
            <person name="Brown T."/>
            <person name="Elewa A."/>
            <person name="Iarovenko S."/>
            <person name="Subramanian E."/>
            <person name="Araus A.J."/>
            <person name="Petzold A."/>
            <person name="Susuki M."/>
            <person name="Suzuki K.-i.T."/>
            <person name="Hayashi T."/>
            <person name="Toyoda A."/>
            <person name="Oliveira C."/>
            <person name="Osipova E."/>
            <person name="Leigh N.D."/>
            <person name="Simon A."/>
            <person name="Yun M.H."/>
        </authorList>
    </citation>
    <scope>NUCLEOTIDE SEQUENCE</scope>
    <source>
        <strain evidence="13">20211129_DDA</strain>
        <tissue evidence="13">Liver</tissue>
    </source>
</reference>
<feature type="compositionally biased region" description="Polar residues" evidence="12">
    <location>
        <begin position="109"/>
        <end position="122"/>
    </location>
</feature>
<dbReference type="PANTHER" id="PTHR15874">
    <property type="entry name" value="NUCLEOLAR AND SPINDLE-ASSOCIATED PROTEIN 1"/>
    <property type="match status" value="1"/>
</dbReference>
<dbReference type="GO" id="GO:0040001">
    <property type="term" value="P:establishment of mitotic spindle localization"/>
    <property type="evidence" value="ECO:0007669"/>
    <property type="project" value="InterPro"/>
</dbReference>
<evidence type="ECO:0008006" key="15">
    <source>
        <dbReference type="Google" id="ProtNLM"/>
    </source>
</evidence>
<keyword evidence="4" id="KW-0963">Cytoplasm</keyword>
<keyword evidence="10" id="KW-0539">Nucleus</keyword>
<evidence type="ECO:0000256" key="1">
    <source>
        <dbReference type="ARBA" id="ARBA00004123"/>
    </source>
</evidence>
<evidence type="ECO:0000256" key="2">
    <source>
        <dbReference type="ARBA" id="ARBA00004186"/>
    </source>
</evidence>
<dbReference type="GO" id="GO:0005874">
    <property type="term" value="C:microtubule"/>
    <property type="evidence" value="ECO:0007669"/>
    <property type="project" value="UniProtKB-KW"/>
</dbReference>
<feature type="region of interest" description="Disordered" evidence="12">
    <location>
        <begin position="537"/>
        <end position="599"/>
    </location>
</feature>
<feature type="region of interest" description="Disordered" evidence="12">
    <location>
        <begin position="48"/>
        <end position="194"/>
    </location>
</feature>
<evidence type="ECO:0000256" key="11">
    <source>
        <dbReference type="ARBA" id="ARBA00023306"/>
    </source>
</evidence>
<sequence>MEMEVPTVQELEALKYSELQRLAKTVGLKANLKADKLLKSLKQHFLHEPKGEHLEQDAESSQSSITLTDEDELNSSQEKEHATVAHVTKRRGRGRKVEEIDGHPKVELNVNTTVTSEVQPSEEQQKAICEDKENKQSKERTSIKGNRKRSRPEDETAPENTTNDAVTPGGKIPRFAGRHLKLGSSGTKPTTPNFKKLHEAHFKKMESIDTFVKRNKKRLEALSNPSQVMKAPHAARKETPEIKIKKSGKPEIPKCTDFNAAQNTAEDAVTKPENGKQTDGNLEQMSTGKNVPRSEGHLLRPGNSELVATTPNLKKLKVSHSEKMSLLDDYLDRKKERLNAIANSIQEVKMLAEKKILLKQGGRKLSVSNVKKNGNGVALFSPVPSRIRHSITGTPVSQRRSPRTSVHLANLSLLTEKATFKPSVLSSSKMNVRFSENTKDNEHKRSLIKTPARRSPYVYIETDTPKNQQKDNPIRKSFGMPLNLEPVLENRKTGDFTPFKFMGEKAVTPSTNKKSFDIKASLAKPLGYEPHKGKLKPWGDCNDNSRSATKSMNRDLSSLKKDYKQPRLQTREARREEHVKGRKAKKDEVMGTRRGIITT</sequence>
<dbReference type="Pfam" id="PF16006">
    <property type="entry name" value="NUSAP"/>
    <property type="match status" value="2"/>
</dbReference>
<dbReference type="PANTHER" id="PTHR15874:SF1">
    <property type="entry name" value="NUCLEOLAR AND SPINDLE-ASSOCIATED PROTEIN 1"/>
    <property type="match status" value="1"/>
</dbReference>
<feature type="compositionally biased region" description="Basic and acidic residues" evidence="12">
    <location>
        <begin position="436"/>
        <end position="445"/>
    </location>
</feature>
<evidence type="ECO:0000313" key="13">
    <source>
        <dbReference type="EMBL" id="KAJ1103920.1"/>
    </source>
</evidence>
<accession>A0AAV7MJF2</accession>
<keyword evidence="5" id="KW-0132">Cell division</keyword>
<dbReference type="GO" id="GO:0007076">
    <property type="term" value="P:mitotic chromosome condensation"/>
    <property type="evidence" value="ECO:0007669"/>
    <property type="project" value="TreeGrafter"/>
</dbReference>
<evidence type="ECO:0000256" key="7">
    <source>
        <dbReference type="ARBA" id="ARBA00022776"/>
    </source>
</evidence>
<feature type="region of interest" description="Disordered" evidence="12">
    <location>
        <begin position="219"/>
        <end position="305"/>
    </location>
</feature>
<dbReference type="GO" id="GO:0072686">
    <property type="term" value="C:mitotic spindle"/>
    <property type="evidence" value="ECO:0007669"/>
    <property type="project" value="TreeGrafter"/>
</dbReference>
<keyword evidence="11" id="KW-0131">Cell cycle</keyword>
<evidence type="ECO:0000256" key="4">
    <source>
        <dbReference type="ARBA" id="ARBA00022490"/>
    </source>
</evidence>
<evidence type="ECO:0000256" key="6">
    <source>
        <dbReference type="ARBA" id="ARBA00022701"/>
    </source>
</evidence>
<evidence type="ECO:0000256" key="5">
    <source>
        <dbReference type="ARBA" id="ARBA00022618"/>
    </source>
</evidence>